<dbReference type="EMBL" id="JAWJWE010000038">
    <property type="protein sequence ID" value="KAK6623493.1"/>
    <property type="molecule type" value="Genomic_DNA"/>
</dbReference>
<evidence type="ECO:0000256" key="1">
    <source>
        <dbReference type="SAM" id="MobiDB-lite"/>
    </source>
</evidence>
<reference evidence="2 3" key="1">
    <citation type="submission" date="2023-10" db="EMBL/GenBank/DDBJ databases">
        <title>Genomes of two closely related lineages of the louse Polyplax serrata with different host specificities.</title>
        <authorList>
            <person name="Martinu J."/>
            <person name="Tarabai H."/>
            <person name="Stefka J."/>
            <person name="Hypsa V."/>
        </authorList>
    </citation>
    <scope>NUCLEOTIDE SEQUENCE [LARGE SCALE GENOMIC DNA]</scope>
    <source>
        <strain evidence="2">HR10_N</strain>
    </source>
</reference>
<protein>
    <submittedName>
        <fullName evidence="2">Uncharacterized protein</fullName>
    </submittedName>
</protein>
<accession>A0AAN8S234</accession>
<feature type="region of interest" description="Disordered" evidence="1">
    <location>
        <begin position="52"/>
        <end position="72"/>
    </location>
</feature>
<gene>
    <name evidence="2" type="ORF">RUM43_009345</name>
</gene>
<proteinExistence type="predicted"/>
<dbReference type="AlphaFoldDB" id="A0AAN8S234"/>
<evidence type="ECO:0000313" key="2">
    <source>
        <dbReference type="EMBL" id="KAK6623493.1"/>
    </source>
</evidence>
<organism evidence="2 3">
    <name type="scientific">Polyplax serrata</name>
    <name type="common">Common mouse louse</name>
    <dbReference type="NCBI Taxonomy" id="468196"/>
    <lineage>
        <taxon>Eukaryota</taxon>
        <taxon>Metazoa</taxon>
        <taxon>Ecdysozoa</taxon>
        <taxon>Arthropoda</taxon>
        <taxon>Hexapoda</taxon>
        <taxon>Insecta</taxon>
        <taxon>Pterygota</taxon>
        <taxon>Neoptera</taxon>
        <taxon>Paraneoptera</taxon>
        <taxon>Psocodea</taxon>
        <taxon>Troctomorpha</taxon>
        <taxon>Phthiraptera</taxon>
        <taxon>Anoplura</taxon>
        <taxon>Polyplacidae</taxon>
        <taxon>Polyplax</taxon>
    </lineage>
</organism>
<comment type="caution">
    <text evidence="2">The sequence shown here is derived from an EMBL/GenBank/DDBJ whole genome shotgun (WGS) entry which is preliminary data.</text>
</comment>
<sequence>ESIAIEELVLDPGSPKRIRGMKIRVETIIGEYQQGTYKVIYRASKGMAIEAKKTQSEGSKETIHRAYDDLKK</sequence>
<evidence type="ECO:0000313" key="3">
    <source>
        <dbReference type="Proteomes" id="UP001372834"/>
    </source>
</evidence>
<feature type="non-terminal residue" evidence="2">
    <location>
        <position position="1"/>
    </location>
</feature>
<name>A0AAN8S234_POLSC</name>
<dbReference type="Proteomes" id="UP001372834">
    <property type="component" value="Unassembled WGS sequence"/>
</dbReference>